<dbReference type="InterPro" id="IPR001498">
    <property type="entry name" value="Impact_N"/>
</dbReference>
<dbReference type="EMBL" id="KZ990476">
    <property type="protein sequence ID" value="RKP24054.1"/>
    <property type="molecule type" value="Genomic_DNA"/>
</dbReference>
<proteinExistence type="inferred from homology"/>
<reference evidence="4" key="1">
    <citation type="journal article" date="2018" name="Nat. Microbiol.">
        <title>Leveraging single-cell genomics to expand the fungal tree of life.</title>
        <authorList>
            <person name="Ahrendt S.R."/>
            <person name="Quandt C.A."/>
            <person name="Ciobanu D."/>
            <person name="Clum A."/>
            <person name="Salamov A."/>
            <person name="Andreopoulos B."/>
            <person name="Cheng J.F."/>
            <person name="Woyke T."/>
            <person name="Pelin A."/>
            <person name="Henrissat B."/>
            <person name="Reynolds N.K."/>
            <person name="Benny G.L."/>
            <person name="Smith M.E."/>
            <person name="James T.Y."/>
            <person name="Grigoriev I.V."/>
        </authorList>
    </citation>
    <scope>NUCLEOTIDE SEQUENCE [LARGE SCALE GENOMIC DNA]</scope>
    <source>
        <strain evidence="4">Benny S71-1</strain>
    </source>
</reference>
<dbReference type="GO" id="GO:0005840">
    <property type="term" value="C:ribosome"/>
    <property type="evidence" value="ECO:0007669"/>
    <property type="project" value="UniProtKB-KW"/>
</dbReference>
<comment type="similarity">
    <text evidence="1">Belongs to the IMPACT family.</text>
</comment>
<evidence type="ECO:0000313" key="4">
    <source>
        <dbReference type="Proteomes" id="UP000278143"/>
    </source>
</evidence>
<dbReference type="PANTHER" id="PTHR16301">
    <property type="entry name" value="IMPACT-RELATED"/>
    <property type="match status" value="1"/>
</dbReference>
<dbReference type="SUPFAM" id="SSF54211">
    <property type="entry name" value="Ribosomal protein S5 domain 2-like"/>
    <property type="match status" value="1"/>
</dbReference>
<dbReference type="GO" id="GO:0005737">
    <property type="term" value="C:cytoplasm"/>
    <property type="evidence" value="ECO:0007669"/>
    <property type="project" value="TreeGrafter"/>
</dbReference>
<gene>
    <name evidence="3" type="ORF">SYNPS1DRAFT_17711</name>
</gene>
<dbReference type="InterPro" id="IPR036956">
    <property type="entry name" value="Impact_N_sf"/>
</dbReference>
<protein>
    <submittedName>
        <fullName evidence="3">Ribosomal protein S5 domain 2-type protein</fullName>
    </submittedName>
</protein>
<evidence type="ECO:0000259" key="2">
    <source>
        <dbReference type="Pfam" id="PF01205"/>
    </source>
</evidence>
<dbReference type="PANTHER" id="PTHR16301:SF25">
    <property type="entry name" value="PROTEIN IMPACT"/>
    <property type="match status" value="1"/>
</dbReference>
<dbReference type="Pfam" id="PF01205">
    <property type="entry name" value="Impact_N"/>
    <property type="match status" value="1"/>
</dbReference>
<dbReference type="OrthoDB" id="69641at2759"/>
<keyword evidence="4" id="KW-1185">Reference proteome</keyword>
<name>A0A4P9YVW8_9FUNG</name>
<dbReference type="Gene3D" id="3.30.230.30">
    <property type="entry name" value="Impact, N-terminal domain"/>
    <property type="match status" value="1"/>
</dbReference>
<dbReference type="InterPro" id="IPR023582">
    <property type="entry name" value="Impact"/>
</dbReference>
<accession>A0A4P9YVW8</accession>
<dbReference type="InterPro" id="IPR020568">
    <property type="entry name" value="Ribosomal_Su5_D2-typ_SF"/>
</dbReference>
<organism evidence="3 4">
    <name type="scientific">Syncephalis pseudoplumigaleata</name>
    <dbReference type="NCBI Taxonomy" id="1712513"/>
    <lineage>
        <taxon>Eukaryota</taxon>
        <taxon>Fungi</taxon>
        <taxon>Fungi incertae sedis</taxon>
        <taxon>Zoopagomycota</taxon>
        <taxon>Zoopagomycotina</taxon>
        <taxon>Zoopagomycetes</taxon>
        <taxon>Zoopagales</taxon>
        <taxon>Piptocephalidaceae</taxon>
        <taxon>Syncephalis</taxon>
    </lineage>
</organism>
<feature type="non-terminal residue" evidence="3">
    <location>
        <position position="1"/>
    </location>
</feature>
<keyword evidence="3" id="KW-0689">Ribosomal protein</keyword>
<evidence type="ECO:0000256" key="1">
    <source>
        <dbReference type="ARBA" id="ARBA00007665"/>
    </source>
</evidence>
<sequence>HAEQQRVIDTLMQQYIPGEVVLFSWTAWLTEFMEEQRSDHAREVQPQHSMTATWPADQIVHGPPMVDRKSTFVAHLAAIHSAEDRDRVVSTLLMDRKIARATHNISAYRVPRDVLVAIAASIMLILRAYAIDCDDDGETAAGGRLLHLLQIVDAQNVVVVVSRWYGGIQLGPDRFKHINNVARQLLDAHGYIKDAGGKPSASKRSKNNK</sequence>
<dbReference type="Proteomes" id="UP000278143">
    <property type="component" value="Unassembled WGS sequence"/>
</dbReference>
<feature type="domain" description="Impact N-terminal" evidence="2">
    <location>
        <begin position="68"/>
        <end position="186"/>
    </location>
</feature>
<dbReference type="GO" id="GO:0140469">
    <property type="term" value="P:GCN2-mediated signaling"/>
    <property type="evidence" value="ECO:0007669"/>
    <property type="project" value="TreeGrafter"/>
</dbReference>
<keyword evidence="3" id="KW-0687">Ribonucleoprotein</keyword>
<evidence type="ECO:0000313" key="3">
    <source>
        <dbReference type="EMBL" id="RKP24054.1"/>
    </source>
</evidence>
<dbReference type="AlphaFoldDB" id="A0A4P9YVW8"/>
<dbReference type="GO" id="GO:0006446">
    <property type="term" value="P:regulation of translational initiation"/>
    <property type="evidence" value="ECO:0007669"/>
    <property type="project" value="TreeGrafter"/>
</dbReference>